<keyword evidence="1" id="KW-0732">Signal</keyword>
<evidence type="ECO:0000313" key="4">
    <source>
        <dbReference type="Proteomes" id="UP000825483"/>
    </source>
</evidence>
<dbReference type="AlphaFoldDB" id="A0A9R1C8Q3"/>
<evidence type="ECO:0000259" key="2">
    <source>
        <dbReference type="Pfam" id="PF07705"/>
    </source>
</evidence>
<dbReference type="InterPro" id="IPR011635">
    <property type="entry name" value="CARDB"/>
</dbReference>
<dbReference type="InterPro" id="IPR013783">
    <property type="entry name" value="Ig-like_fold"/>
</dbReference>
<protein>
    <recommendedName>
        <fullName evidence="2">CARDB domain-containing protein</fullName>
    </recommendedName>
</protein>
<evidence type="ECO:0000313" key="3">
    <source>
        <dbReference type="EMBL" id="GJG58094.1"/>
    </source>
</evidence>
<dbReference type="GeneID" id="72468994"/>
<sequence length="608" mass="67259">MNKTLLNTISLCAAAVLSTAGLSAQTQDVRLGFCNGDKLGASIRAQGTETDDNELGAAIYISKDILKKYVGDTIYQVSYANTDKVGSSMTVFIKNDLYSKQGIVQTVRDHHAGWNNITLKKPYVITGEEGIYVGYVAYPNHIEADNSEILTMEFNSGGTPDVDWYGMNGQWWKTKVDLINYDFCIRAYAKGNNKPPRDLGLDRIDNYNMVRQNTPTTMSVQITNYGLDTVDGFTIEARKDGQTFATKQVSGVALAHNEMKKVDIDGFTFPLEGNNDFTVNITGINGGADADTSDNVRSSYAYIVPENAEAQERKILLEEFTTTKNGESLLADSVYNIAVSDRDDVIWVKYHMEKTVPGVSSYSWFFDSDGTFTPAMMIDREEFSDMENRGPAYFVKYNELLTYLLDQCSGIPTFATVDVSATLNDAHTVANIKAKVESQVREMPHQKSLRMTLLAVEDSVELTPGLDKENGIVRKFINGAWGDQVDVSNHADSITANLDIDPSWNVNNMRIVAFLSNYDSSQPLNCSVFNSAQCQLGITDGIYQTTVQKLRPTVFCDGKAFSTANGFKVVAVYNQAGQEVDNQGLQRGLYLVKVTDGVRTTTVKYVVR</sequence>
<reference evidence="3" key="1">
    <citation type="journal article" date="2022" name="Int. J. Syst. Evol. Microbiol.">
        <title>Prevotella lacticifex sp. nov., isolated from the rumen of cows.</title>
        <authorList>
            <person name="Shinkai T."/>
            <person name="Ikeyama N."/>
            <person name="Kumagai M."/>
            <person name="Ohmori H."/>
            <person name="Sakamoto M."/>
            <person name="Ohkuma M."/>
            <person name="Mitsumori M."/>
        </authorList>
    </citation>
    <scope>NUCLEOTIDE SEQUENCE</scope>
    <source>
        <strain evidence="3">R5076</strain>
    </source>
</reference>
<dbReference type="Proteomes" id="UP000825483">
    <property type="component" value="Unassembled WGS sequence"/>
</dbReference>
<organism evidence="3 4">
    <name type="scientific">Prevotella lacticifex</name>
    <dbReference type="NCBI Taxonomy" id="2854755"/>
    <lineage>
        <taxon>Bacteria</taxon>
        <taxon>Pseudomonadati</taxon>
        <taxon>Bacteroidota</taxon>
        <taxon>Bacteroidia</taxon>
        <taxon>Bacteroidales</taxon>
        <taxon>Prevotellaceae</taxon>
        <taxon>Prevotella</taxon>
    </lineage>
</organism>
<feature type="domain" description="CARDB" evidence="2">
    <location>
        <begin position="198"/>
        <end position="298"/>
    </location>
</feature>
<gene>
    <name evidence="3" type="ORF">PRLR5076_09450</name>
</gene>
<proteinExistence type="predicted"/>
<dbReference type="Pfam" id="PF07705">
    <property type="entry name" value="CARDB"/>
    <property type="match status" value="1"/>
</dbReference>
<feature type="chain" id="PRO_5040332568" description="CARDB domain-containing protein" evidence="1">
    <location>
        <begin position="25"/>
        <end position="608"/>
    </location>
</feature>
<dbReference type="RefSeq" id="WP_223927217.1">
    <property type="nucleotide sequence ID" value="NZ_BPTU01000005.1"/>
</dbReference>
<keyword evidence="4" id="KW-1185">Reference proteome</keyword>
<evidence type="ECO:0000256" key="1">
    <source>
        <dbReference type="SAM" id="SignalP"/>
    </source>
</evidence>
<dbReference type="EMBL" id="BPUB01000001">
    <property type="protein sequence ID" value="GJG58094.1"/>
    <property type="molecule type" value="Genomic_DNA"/>
</dbReference>
<comment type="caution">
    <text evidence="3">The sequence shown here is derived from an EMBL/GenBank/DDBJ whole genome shotgun (WGS) entry which is preliminary data.</text>
</comment>
<dbReference type="Gene3D" id="2.60.40.10">
    <property type="entry name" value="Immunoglobulins"/>
    <property type="match status" value="2"/>
</dbReference>
<name>A0A9R1C8Q3_9BACT</name>
<feature type="signal peptide" evidence="1">
    <location>
        <begin position="1"/>
        <end position="24"/>
    </location>
</feature>
<accession>A0A9R1C8Q3</accession>